<evidence type="ECO:0000313" key="2">
    <source>
        <dbReference type="Proteomes" id="UP000324222"/>
    </source>
</evidence>
<proteinExistence type="predicted"/>
<dbReference type="Proteomes" id="UP000324222">
    <property type="component" value="Unassembled WGS sequence"/>
</dbReference>
<dbReference type="EMBL" id="VSRR010007304">
    <property type="protein sequence ID" value="MPC46632.1"/>
    <property type="molecule type" value="Genomic_DNA"/>
</dbReference>
<dbReference type="AlphaFoldDB" id="A0A5B7FJH8"/>
<name>A0A5B7FJH8_PORTR</name>
<dbReference type="OrthoDB" id="2187496at2759"/>
<keyword evidence="2" id="KW-1185">Reference proteome</keyword>
<reference evidence="1 2" key="1">
    <citation type="submission" date="2019-05" db="EMBL/GenBank/DDBJ databases">
        <title>Another draft genome of Portunus trituberculatus and its Hox gene families provides insights of decapod evolution.</title>
        <authorList>
            <person name="Jeong J.-H."/>
            <person name="Song I."/>
            <person name="Kim S."/>
            <person name="Choi T."/>
            <person name="Kim D."/>
            <person name="Ryu S."/>
            <person name="Kim W."/>
        </authorList>
    </citation>
    <scope>NUCLEOTIDE SEQUENCE [LARGE SCALE GENOMIC DNA]</scope>
    <source>
        <tissue evidence="1">Muscle</tissue>
    </source>
</reference>
<protein>
    <submittedName>
        <fullName evidence="1">Uncharacterized protein</fullName>
    </submittedName>
</protein>
<comment type="caution">
    <text evidence="1">The sequence shown here is derived from an EMBL/GenBank/DDBJ whole genome shotgun (WGS) entry which is preliminary data.</text>
</comment>
<sequence>MGGSEGRLYRTGDLSTDNLTAIGSAANEWAHEDEDSWDPNDPNEESRVSVVKFSDDKDTEDGKEVSCPLLLVLLSSVVPWPHLTPFTVFTCCLICFSGTVTKFFTRIFLFTCTRLSHVFPCPFITTLSHEPSEVRFSHIISISVSCDDFHFCYGDTHYASYGHKFSVTLDLINLSFLKCFLGHFTSTCCLSIFSCISILLQGTEQRG</sequence>
<accession>A0A5B7FJH8</accession>
<evidence type="ECO:0000313" key="1">
    <source>
        <dbReference type="EMBL" id="MPC46632.1"/>
    </source>
</evidence>
<gene>
    <name evidence="1" type="ORF">E2C01_040356</name>
</gene>
<organism evidence="1 2">
    <name type="scientific">Portunus trituberculatus</name>
    <name type="common">Swimming crab</name>
    <name type="synonym">Neptunus trituberculatus</name>
    <dbReference type="NCBI Taxonomy" id="210409"/>
    <lineage>
        <taxon>Eukaryota</taxon>
        <taxon>Metazoa</taxon>
        <taxon>Ecdysozoa</taxon>
        <taxon>Arthropoda</taxon>
        <taxon>Crustacea</taxon>
        <taxon>Multicrustacea</taxon>
        <taxon>Malacostraca</taxon>
        <taxon>Eumalacostraca</taxon>
        <taxon>Eucarida</taxon>
        <taxon>Decapoda</taxon>
        <taxon>Pleocyemata</taxon>
        <taxon>Brachyura</taxon>
        <taxon>Eubrachyura</taxon>
        <taxon>Portunoidea</taxon>
        <taxon>Portunidae</taxon>
        <taxon>Portuninae</taxon>
        <taxon>Portunus</taxon>
    </lineage>
</organism>